<reference evidence="2" key="1">
    <citation type="submission" date="2022-11" db="EMBL/GenBank/DDBJ databases">
        <title>Genome Sequence of Cubamyces cubensis.</title>
        <authorList>
            <person name="Buettner E."/>
        </authorList>
    </citation>
    <scope>NUCLEOTIDE SEQUENCE</scope>
    <source>
        <strain evidence="2">MPL-01</strain>
    </source>
</reference>
<accession>A0AAD7X6Z2</accession>
<comment type="caution">
    <text evidence="2">The sequence shown here is derived from an EMBL/GenBank/DDBJ whole genome shotgun (WGS) entry which is preliminary data.</text>
</comment>
<sequence length="198" mass="22389">MFTQQVVPELPADEEGQVQPEPAEVPPIEEAEEEPPSFETHSEPEAEYPKSEFGGNRSQYESDREELPSPMFEEEIEFKGMHVTAMKEIETNLMRAHAMAVQPERNIRHGWLYDAKRTLYAETPINGIKALALFNLGCTTHSMTHEMAYGLQLGTKGSRTHINFGVRATVQVGQVKSDHYFDVVDINKCNVILGTTFY</sequence>
<dbReference type="AlphaFoldDB" id="A0AAD7X6Z2"/>
<feature type="compositionally biased region" description="Basic and acidic residues" evidence="1">
    <location>
        <begin position="40"/>
        <end position="50"/>
    </location>
</feature>
<protein>
    <submittedName>
        <fullName evidence="2">Uncharacterized protein</fullName>
    </submittedName>
</protein>
<feature type="compositionally biased region" description="Low complexity" evidence="1">
    <location>
        <begin position="17"/>
        <end position="26"/>
    </location>
</feature>
<name>A0AAD7X6Z2_9APHY</name>
<organism evidence="2 3">
    <name type="scientific">Trametes cubensis</name>
    <dbReference type="NCBI Taxonomy" id="1111947"/>
    <lineage>
        <taxon>Eukaryota</taxon>
        <taxon>Fungi</taxon>
        <taxon>Dikarya</taxon>
        <taxon>Basidiomycota</taxon>
        <taxon>Agaricomycotina</taxon>
        <taxon>Agaricomycetes</taxon>
        <taxon>Polyporales</taxon>
        <taxon>Polyporaceae</taxon>
        <taxon>Trametes</taxon>
    </lineage>
</organism>
<proteinExistence type="predicted"/>
<dbReference type="EMBL" id="JAPEVG010000450">
    <property type="protein sequence ID" value="KAJ8462642.1"/>
    <property type="molecule type" value="Genomic_DNA"/>
</dbReference>
<gene>
    <name evidence="2" type="ORF">ONZ51_g10773</name>
</gene>
<dbReference type="Proteomes" id="UP001215151">
    <property type="component" value="Unassembled WGS sequence"/>
</dbReference>
<keyword evidence="3" id="KW-1185">Reference proteome</keyword>
<evidence type="ECO:0000313" key="3">
    <source>
        <dbReference type="Proteomes" id="UP001215151"/>
    </source>
</evidence>
<evidence type="ECO:0000313" key="2">
    <source>
        <dbReference type="EMBL" id="KAJ8462642.1"/>
    </source>
</evidence>
<feature type="region of interest" description="Disordered" evidence="1">
    <location>
        <begin position="1"/>
        <end position="70"/>
    </location>
</feature>
<evidence type="ECO:0000256" key="1">
    <source>
        <dbReference type="SAM" id="MobiDB-lite"/>
    </source>
</evidence>
<feature type="compositionally biased region" description="Acidic residues" evidence="1">
    <location>
        <begin position="27"/>
        <end position="36"/>
    </location>
</feature>